<keyword evidence="2" id="KW-1185">Reference proteome</keyword>
<gene>
    <name evidence="1" type="ORF">CRV2_00012912</name>
</gene>
<organism evidence="1 2">
    <name type="scientific">Clonostachys rosea f. rosea IK726</name>
    <dbReference type="NCBI Taxonomy" id="1349383"/>
    <lineage>
        <taxon>Eukaryota</taxon>
        <taxon>Fungi</taxon>
        <taxon>Dikarya</taxon>
        <taxon>Ascomycota</taxon>
        <taxon>Pezizomycotina</taxon>
        <taxon>Sordariomycetes</taxon>
        <taxon>Hypocreomycetidae</taxon>
        <taxon>Hypocreales</taxon>
        <taxon>Bionectriaceae</taxon>
        <taxon>Clonostachys</taxon>
    </lineage>
</organism>
<sequence>MPRQHKIPFLALLLLSFLLNDCEAQAVDKDEVVWTTQSGWNDMKTCAKCKFDYLFCNWPGNLQGDIGCSTNACMCRASTLGQTLKKVSDSVLSACSNYDDQRDATSFLIAYCSDKGYTSIGSAVIASSTDGFRVRSFLEIIITTPNFELGDDMVSSGDFWSGYAKPAVTCSTSLTVLTNWVTSNSRVSSQTSEAVTTTTKESWTTAQGVISTQIVINGVTSVITITKGPEQTSSSTSSNGNSGNTNSSSRDGDKLSKAELIGIIVAVVGVFIAALTLWVTWRGRRRRRNKSKASPTTLPDSGHQLKNIPVQNQNEA</sequence>
<reference evidence="1" key="1">
    <citation type="submission" date="2020-04" db="EMBL/GenBank/DDBJ databases">
        <authorList>
            <person name="Broberg M."/>
        </authorList>
    </citation>
    <scope>NUCLEOTIDE SEQUENCE</scope>
</reference>
<dbReference type="EMBL" id="CADEHS020000012">
    <property type="protein sequence ID" value="CAG9947735.1"/>
    <property type="molecule type" value="Genomic_DNA"/>
</dbReference>
<reference evidence="1" key="2">
    <citation type="submission" date="2021-10" db="EMBL/GenBank/DDBJ databases">
        <authorList>
            <person name="Piombo E."/>
        </authorList>
    </citation>
    <scope>NUCLEOTIDE SEQUENCE</scope>
</reference>
<dbReference type="Proteomes" id="UP000836387">
    <property type="component" value="Unassembled WGS sequence"/>
</dbReference>
<evidence type="ECO:0000313" key="2">
    <source>
        <dbReference type="Proteomes" id="UP000836387"/>
    </source>
</evidence>
<comment type="caution">
    <text evidence="1">The sequence shown here is derived from an EMBL/GenBank/DDBJ whole genome shotgun (WGS) entry which is preliminary data.</text>
</comment>
<accession>A0ACA9U3A0</accession>
<name>A0ACA9U3A0_BIOOC</name>
<protein>
    <submittedName>
        <fullName evidence="1">Uncharacterized protein</fullName>
    </submittedName>
</protein>
<proteinExistence type="predicted"/>
<evidence type="ECO:0000313" key="1">
    <source>
        <dbReference type="EMBL" id="CAG9947735.1"/>
    </source>
</evidence>